<comment type="caution">
    <text evidence="3">The sequence shown here is derived from an EMBL/GenBank/DDBJ whole genome shotgun (WGS) entry which is preliminary data.</text>
</comment>
<dbReference type="InterPro" id="IPR020904">
    <property type="entry name" value="Sc_DH/Rdtase_CS"/>
</dbReference>
<accession>A0AA88V5C0</accession>
<comment type="similarity">
    <text evidence="1">Belongs to the short-chain dehydrogenases/reductases (SDR) family.</text>
</comment>
<dbReference type="EMBL" id="JAVXUP010002664">
    <property type="protein sequence ID" value="KAK3002050.1"/>
    <property type="molecule type" value="Genomic_DNA"/>
</dbReference>
<dbReference type="SUPFAM" id="SSF51735">
    <property type="entry name" value="NAD(P)-binding Rossmann-fold domains"/>
    <property type="match status" value="2"/>
</dbReference>
<evidence type="ECO:0000256" key="2">
    <source>
        <dbReference type="ARBA" id="ARBA00023002"/>
    </source>
</evidence>
<keyword evidence="2" id="KW-0560">Oxidoreductase</keyword>
<dbReference type="PRINTS" id="PR00081">
    <property type="entry name" value="GDHRDH"/>
</dbReference>
<dbReference type="PANTHER" id="PTHR43180">
    <property type="entry name" value="3-OXOACYL-(ACYL-CARRIER-PROTEIN) REDUCTASE (AFU_ORTHOLOGUE AFUA_6G11210)"/>
    <property type="match status" value="1"/>
</dbReference>
<dbReference type="GO" id="GO:0016616">
    <property type="term" value="F:oxidoreductase activity, acting on the CH-OH group of donors, NAD or NADP as acceptor"/>
    <property type="evidence" value="ECO:0007669"/>
    <property type="project" value="UniProtKB-ARBA"/>
</dbReference>
<evidence type="ECO:0000313" key="4">
    <source>
        <dbReference type="Proteomes" id="UP001188597"/>
    </source>
</evidence>
<dbReference type="PROSITE" id="PS00061">
    <property type="entry name" value="ADH_SHORT"/>
    <property type="match status" value="2"/>
</dbReference>
<proteinExistence type="inferred from homology"/>
<name>A0AA88V5C0_9ASTE</name>
<dbReference type="PANTHER" id="PTHR43180:SF30">
    <property type="entry name" value="MOMILACTONE A SYNTHASE"/>
    <property type="match status" value="1"/>
</dbReference>
<keyword evidence="4" id="KW-1185">Reference proteome</keyword>
<dbReference type="Gene3D" id="3.40.50.720">
    <property type="entry name" value="NAD(P)-binding Rossmann-like Domain"/>
    <property type="match status" value="2"/>
</dbReference>
<dbReference type="Pfam" id="PF13561">
    <property type="entry name" value="adh_short_C2"/>
    <property type="match status" value="2"/>
</dbReference>
<protein>
    <submittedName>
        <fullName evidence="3">Uncharacterized protein</fullName>
    </submittedName>
</protein>
<dbReference type="FunFam" id="3.40.50.720:FF:000084">
    <property type="entry name" value="Short-chain dehydrogenase reductase"/>
    <property type="match status" value="1"/>
</dbReference>
<evidence type="ECO:0000313" key="3">
    <source>
        <dbReference type="EMBL" id="KAK3002050.1"/>
    </source>
</evidence>
<organism evidence="3 4">
    <name type="scientific">Escallonia herrerae</name>
    <dbReference type="NCBI Taxonomy" id="1293975"/>
    <lineage>
        <taxon>Eukaryota</taxon>
        <taxon>Viridiplantae</taxon>
        <taxon>Streptophyta</taxon>
        <taxon>Embryophyta</taxon>
        <taxon>Tracheophyta</taxon>
        <taxon>Spermatophyta</taxon>
        <taxon>Magnoliopsida</taxon>
        <taxon>eudicotyledons</taxon>
        <taxon>Gunneridae</taxon>
        <taxon>Pentapetalae</taxon>
        <taxon>asterids</taxon>
        <taxon>campanulids</taxon>
        <taxon>Escalloniales</taxon>
        <taxon>Escalloniaceae</taxon>
        <taxon>Escallonia</taxon>
    </lineage>
</organism>
<dbReference type="PRINTS" id="PR00080">
    <property type="entry name" value="SDRFAMILY"/>
</dbReference>
<dbReference type="Proteomes" id="UP001188597">
    <property type="component" value="Unassembled WGS sequence"/>
</dbReference>
<evidence type="ECO:0000256" key="1">
    <source>
        <dbReference type="ARBA" id="ARBA00006484"/>
    </source>
</evidence>
<dbReference type="AlphaFoldDB" id="A0AA88V5C0"/>
<dbReference type="InterPro" id="IPR002347">
    <property type="entry name" value="SDR_fam"/>
</dbReference>
<reference evidence="3" key="1">
    <citation type="submission" date="2022-12" db="EMBL/GenBank/DDBJ databases">
        <title>Draft genome assemblies for two species of Escallonia (Escalloniales).</title>
        <authorList>
            <person name="Chanderbali A."/>
            <person name="Dervinis C."/>
            <person name="Anghel I."/>
            <person name="Soltis D."/>
            <person name="Soltis P."/>
            <person name="Zapata F."/>
        </authorList>
    </citation>
    <scope>NUCLEOTIDE SEQUENCE</scope>
    <source>
        <strain evidence="3">UCBG64.0493</strain>
        <tissue evidence="3">Leaf</tissue>
    </source>
</reference>
<sequence length="438" mass="47047">MSFETIINVTTAGVFFGTKHAARVMIPACTGSIIAIASTCGILGGFGTHAYVSSKHAVVGLAKNVAAELGQFQIRMNCISPHVVPTAMAEKLLNGDQVSRVYYNMKGKDLQEQDVAEAALFLASDESKEDLLAQISMDQSGNKHPMSALYGLQQEQGSRSNVLGSSFSMNGCQIFAAVVGDWDMLLCILSIFSYIEHFRLEGKVALITGAARGLGESIARMFAKHGAKVVIADILDDLGQSVFEDIGLEVASFIHCDVWIESDTENAVNAIVDKHGKLDIMFNNVGILDPPKPSIIDNDASDFERVIKVNLIGVFFGTKHAARVMIPTCTGSIIAITSACGIVGGLGTHAYTSSKHAVVGLAKNVAAELGQFQIRMNCISPYLLLTLMPKEHLNDDQISRVYHNMKGKSLQKQDVAEAALFLASDESRYVSGQNLAVD</sequence>
<dbReference type="InterPro" id="IPR036291">
    <property type="entry name" value="NAD(P)-bd_dom_sf"/>
</dbReference>
<gene>
    <name evidence="3" type="ORF">RJ639_021343</name>
</gene>